<sequence length="852" mass="98348">MSSPLSDHEKRKQISVRGIAGLGNVVEIKKSFNRHLHFTLVKDRNVATPRDYYFALAHTVRDHLVGRWIRTQQYYYEKDPKRIHYLSLEFYMGRTLQNTMINLGLQNACDEAIYQLGLDIEELEEIEEDAGLGNGGLGRLAACFLDSMASLGLAAYGYGIRYEFGIFNQKISDGWQVEEADDWLRYGNPWEKARPEYMLPVHFYGRVEQTAEGVKWVDTQVSLCTRHTRTHTPCDPRQNIRVDRHLSSKFFSHLISPNTFFLFNVGDYIEAVLDRNLAENISRVLYPNDNFFEGKELRLKQEYFVVAATLQDIIRRFKSSKFGCRDPVRTSFETFSEKVAIQLNDTHPALAIPELMRILVDLEKLDWDKAWEVTRQTCAYTNHTVLPEALERWPINLFEKLLPRHLQIIYEINHLHLQRIAAMFPGDNDRLRRMSLIEEGDPKRINMAHLCVVGSHAVNGVARIHSEIVKNTVFKDFYEVEPEKFQNKTNGITPRRWLLLCNPGLADLIAKKIGDDFLTDLFQLRKLLDFIDEDAFICDIANVKQENKQKFAAYLEKEYEVKINPESIFDIHVKRIHEYKRQLLNVLHIITFYNRIKKDPSKHFVPRTVIIGGKAAPGYHMAKMIIKLITAVGQVINNDPVVGDRLKVIYLENYRVSLAEKVIPAADLSEQISTAGTEASGTGNMKFMLNGALTIGTMDGANVEMAEEAGEENLFIFGMRVEDVDAMDKTGYNAREYYERLSELRQVIDQIQTGYFSPKEHELFKDVVNMLMNHDRFKVFADYEAYITCQDRVNELYKNPKEWTRTVIRNIAGSGKFSSDRTISEYARDIWGVEPSDVKIPPPNEPPVESRK</sequence>
<evidence type="ECO:0000256" key="3">
    <source>
        <dbReference type="ARBA" id="ARBA00006047"/>
    </source>
</evidence>
<keyword evidence="7 15" id="KW-0328">Glycosyltransferase</keyword>
<evidence type="ECO:0000256" key="9">
    <source>
        <dbReference type="ARBA" id="ARBA00022898"/>
    </source>
</evidence>
<dbReference type="InterPro" id="IPR035090">
    <property type="entry name" value="Pyridoxal_P_attach_site"/>
</dbReference>
<dbReference type="Ensembl" id="ENSOKIT00005011029.1">
    <property type="protein sequence ID" value="ENSOKIP00005010360.1"/>
    <property type="gene ID" value="ENSOKIG00005004087.1"/>
</dbReference>
<gene>
    <name evidence="16" type="primary">PYGB</name>
    <name evidence="16" type="synonym">pygb</name>
</gene>
<dbReference type="GO" id="GO:0005737">
    <property type="term" value="C:cytoplasm"/>
    <property type="evidence" value="ECO:0007669"/>
    <property type="project" value="TreeGrafter"/>
</dbReference>
<dbReference type="GO" id="GO:0008184">
    <property type="term" value="F:glycogen phosphorylase activity"/>
    <property type="evidence" value="ECO:0007669"/>
    <property type="project" value="InterPro"/>
</dbReference>
<keyword evidence="8 15" id="KW-0808">Transferase</keyword>
<keyword evidence="6" id="KW-0321">Glycogen metabolism</keyword>
<dbReference type="PIRSF" id="PIRSF000460">
    <property type="entry name" value="Pprylas_GlgP"/>
    <property type="match status" value="1"/>
</dbReference>
<keyword evidence="17" id="KW-1185">Reference proteome</keyword>
<dbReference type="FunFam" id="3.40.50.2000:FF:000197">
    <property type="entry name" value="Alpha-1,4 glucan phosphorylase"/>
    <property type="match status" value="1"/>
</dbReference>
<evidence type="ECO:0000256" key="6">
    <source>
        <dbReference type="ARBA" id="ARBA00022600"/>
    </source>
</evidence>
<keyword evidence="11 15" id="KW-0119">Carbohydrate metabolism</keyword>
<dbReference type="FunFam" id="3.40.50.2000:FF:000005">
    <property type="entry name" value="Alpha-1,4 glucan phosphorylase"/>
    <property type="match status" value="1"/>
</dbReference>
<evidence type="ECO:0000256" key="14">
    <source>
        <dbReference type="PIRSR" id="PIRSR000460-1"/>
    </source>
</evidence>
<name>A0A8C7CXE0_ONCKI</name>
<dbReference type="Proteomes" id="UP000694557">
    <property type="component" value="Unassembled WGS sequence"/>
</dbReference>
<dbReference type="GeneTree" id="ENSGT00950000183148"/>
<keyword evidence="9 14" id="KW-0663">Pyridoxal phosphate</keyword>
<dbReference type="Pfam" id="PF00343">
    <property type="entry name" value="Phosphorylase"/>
    <property type="match status" value="1"/>
</dbReference>
<dbReference type="PANTHER" id="PTHR11468:SF29">
    <property type="entry name" value="GLYCOGEN PHOSPHORYLASE, BRAIN FORM"/>
    <property type="match status" value="1"/>
</dbReference>
<evidence type="ECO:0000256" key="4">
    <source>
        <dbReference type="ARBA" id="ARBA00022533"/>
    </source>
</evidence>
<organism evidence="16 17">
    <name type="scientific">Oncorhynchus kisutch</name>
    <name type="common">Coho salmon</name>
    <name type="synonym">Salmo kisutch</name>
    <dbReference type="NCBI Taxonomy" id="8019"/>
    <lineage>
        <taxon>Eukaryota</taxon>
        <taxon>Metazoa</taxon>
        <taxon>Chordata</taxon>
        <taxon>Craniata</taxon>
        <taxon>Vertebrata</taxon>
        <taxon>Euteleostomi</taxon>
        <taxon>Actinopterygii</taxon>
        <taxon>Neopterygii</taxon>
        <taxon>Teleostei</taxon>
        <taxon>Protacanthopterygii</taxon>
        <taxon>Salmoniformes</taxon>
        <taxon>Salmonidae</taxon>
        <taxon>Salmoninae</taxon>
        <taxon>Oncorhynchus</taxon>
    </lineage>
</organism>
<comment type="similarity">
    <text evidence="3 15">Belongs to the glycogen phosphorylase family.</text>
</comment>
<evidence type="ECO:0000256" key="12">
    <source>
        <dbReference type="ARBA" id="ARBA00038533"/>
    </source>
</evidence>
<accession>A0A8C7CXE0</accession>
<dbReference type="AlphaFoldDB" id="A0A8C7CXE0"/>
<evidence type="ECO:0000256" key="7">
    <source>
        <dbReference type="ARBA" id="ARBA00022676"/>
    </source>
</evidence>
<dbReference type="NCBIfam" id="TIGR02093">
    <property type="entry name" value="P_ylase"/>
    <property type="match status" value="1"/>
</dbReference>
<dbReference type="CDD" id="cd04300">
    <property type="entry name" value="GT35_Glycogen_Phosphorylase"/>
    <property type="match status" value="1"/>
</dbReference>
<proteinExistence type="inferred from homology"/>
<dbReference type="GO" id="GO:0030170">
    <property type="term" value="F:pyridoxal phosphate binding"/>
    <property type="evidence" value="ECO:0007669"/>
    <property type="project" value="InterPro"/>
</dbReference>
<comment type="function">
    <text evidence="15">Allosteric enzyme that catalyzes the rate-limiting step in glycogen catabolism, the phosphorolytic cleavage of glycogen to produce glucose-1-phosphate, and plays a central role in maintaining cellular and organismal glucose homeostasis.</text>
</comment>
<dbReference type="FunFam" id="3.40.50.2000:FF:000149">
    <property type="entry name" value="Glycogen phosphorylase, muscle form"/>
    <property type="match status" value="1"/>
</dbReference>
<evidence type="ECO:0000313" key="16">
    <source>
        <dbReference type="Ensembl" id="ENSOKIP00005010360.1"/>
    </source>
</evidence>
<comment type="subunit">
    <text evidence="12">Homodimer. Dimers associate into a tetramer to form the enzymatically active phosphorylase A.</text>
</comment>
<evidence type="ECO:0000256" key="8">
    <source>
        <dbReference type="ARBA" id="ARBA00022679"/>
    </source>
</evidence>
<evidence type="ECO:0000256" key="10">
    <source>
        <dbReference type="ARBA" id="ARBA00022990"/>
    </source>
</evidence>
<protein>
    <recommendedName>
        <fullName evidence="15">Alpha-1,4 glucan phosphorylase</fullName>
        <ecNumber evidence="15">2.4.1.1</ecNumber>
    </recommendedName>
</protein>
<feature type="modified residue" description="N6-(pyridoxal phosphate)lysine" evidence="14">
    <location>
        <position position="686"/>
    </location>
</feature>
<evidence type="ECO:0000313" key="17">
    <source>
        <dbReference type="Proteomes" id="UP000694557"/>
    </source>
</evidence>
<comment type="cofactor">
    <cofactor evidence="2 15">
        <name>pyridoxal 5'-phosphate</name>
        <dbReference type="ChEBI" id="CHEBI:597326"/>
    </cofactor>
</comment>
<comment type="function">
    <text evidence="13">Glycogen phosphorylase that regulates glycogen mobilization. Phosphorylase is an important allosteric enzyme in carbohydrate metabolism. Enzymes from different sources differ in their regulatory mechanisms and in their natural substrates. However, all known phosphorylases share catalytic and structural properties.</text>
</comment>
<dbReference type="InterPro" id="IPR000811">
    <property type="entry name" value="Glyco_trans_35"/>
</dbReference>
<dbReference type="InterPro" id="IPR011833">
    <property type="entry name" value="Glycg_phsphrylas"/>
</dbReference>
<dbReference type="GO" id="GO:0005980">
    <property type="term" value="P:glycogen catabolic process"/>
    <property type="evidence" value="ECO:0007669"/>
    <property type="project" value="TreeGrafter"/>
</dbReference>
<keyword evidence="10" id="KW-0007">Acetylation</keyword>
<evidence type="ECO:0000256" key="13">
    <source>
        <dbReference type="ARBA" id="ARBA00045394"/>
    </source>
</evidence>
<dbReference type="Gene3D" id="3.40.50.2000">
    <property type="entry name" value="Glycogen Phosphorylase B"/>
    <property type="match status" value="2"/>
</dbReference>
<evidence type="ECO:0000256" key="15">
    <source>
        <dbReference type="RuleBase" id="RU000587"/>
    </source>
</evidence>
<reference evidence="16" key="1">
    <citation type="submission" date="2025-08" db="UniProtKB">
        <authorList>
            <consortium name="Ensembl"/>
        </authorList>
    </citation>
    <scope>IDENTIFICATION</scope>
</reference>
<dbReference type="PANTHER" id="PTHR11468">
    <property type="entry name" value="GLYCOGEN PHOSPHORYLASE"/>
    <property type="match status" value="1"/>
</dbReference>
<dbReference type="EC" id="2.4.1.1" evidence="15"/>
<evidence type="ECO:0000256" key="5">
    <source>
        <dbReference type="ARBA" id="ARBA00022553"/>
    </source>
</evidence>
<evidence type="ECO:0000256" key="1">
    <source>
        <dbReference type="ARBA" id="ARBA00001275"/>
    </source>
</evidence>
<keyword evidence="5" id="KW-0597">Phosphoprotein</keyword>
<keyword evidence="4" id="KW-0021">Allosteric enzyme</keyword>
<comment type="catalytic activity">
    <reaction evidence="1 15">
        <text>[(1-&gt;4)-alpha-D-glucosyl](n) + phosphate = [(1-&gt;4)-alpha-D-glucosyl](n-1) + alpha-D-glucose 1-phosphate</text>
        <dbReference type="Rhea" id="RHEA:41732"/>
        <dbReference type="Rhea" id="RHEA-COMP:9584"/>
        <dbReference type="Rhea" id="RHEA-COMP:9586"/>
        <dbReference type="ChEBI" id="CHEBI:15444"/>
        <dbReference type="ChEBI" id="CHEBI:43474"/>
        <dbReference type="ChEBI" id="CHEBI:58601"/>
        <dbReference type="EC" id="2.4.1.1"/>
    </reaction>
</comment>
<evidence type="ECO:0000256" key="11">
    <source>
        <dbReference type="ARBA" id="ARBA00023277"/>
    </source>
</evidence>
<dbReference type="PROSITE" id="PS00102">
    <property type="entry name" value="PHOSPHORYLASE"/>
    <property type="match status" value="1"/>
</dbReference>
<dbReference type="SUPFAM" id="SSF53756">
    <property type="entry name" value="UDP-Glycosyltransferase/glycogen phosphorylase"/>
    <property type="match status" value="1"/>
</dbReference>
<evidence type="ECO:0000256" key="2">
    <source>
        <dbReference type="ARBA" id="ARBA00001933"/>
    </source>
</evidence>
<reference evidence="16" key="2">
    <citation type="submission" date="2025-09" db="UniProtKB">
        <authorList>
            <consortium name="Ensembl"/>
        </authorList>
    </citation>
    <scope>IDENTIFICATION</scope>
</reference>